<name>A0A9N9CTG3_9GLOM</name>
<dbReference type="CDD" id="cd00167">
    <property type="entry name" value="SANT"/>
    <property type="match status" value="2"/>
</dbReference>
<dbReference type="InterPro" id="IPR017930">
    <property type="entry name" value="Myb_dom"/>
</dbReference>
<dbReference type="GO" id="GO:0005634">
    <property type="term" value="C:nucleus"/>
    <property type="evidence" value="ECO:0007669"/>
    <property type="project" value="TreeGrafter"/>
</dbReference>
<organism evidence="3 4">
    <name type="scientific">Paraglomus brasilianum</name>
    <dbReference type="NCBI Taxonomy" id="144538"/>
    <lineage>
        <taxon>Eukaryota</taxon>
        <taxon>Fungi</taxon>
        <taxon>Fungi incertae sedis</taxon>
        <taxon>Mucoromycota</taxon>
        <taxon>Glomeromycotina</taxon>
        <taxon>Glomeromycetes</taxon>
        <taxon>Paraglomerales</taxon>
        <taxon>Paraglomeraceae</taxon>
        <taxon>Paraglomus</taxon>
    </lineage>
</organism>
<feature type="domain" description="HTH myb-type" evidence="2">
    <location>
        <begin position="1"/>
        <end position="54"/>
    </location>
</feature>
<reference evidence="3" key="1">
    <citation type="submission" date="2021-06" db="EMBL/GenBank/DDBJ databases">
        <authorList>
            <person name="Kallberg Y."/>
            <person name="Tangrot J."/>
            <person name="Rosling A."/>
        </authorList>
    </citation>
    <scope>NUCLEOTIDE SEQUENCE</scope>
    <source>
        <strain evidence="3">BR232B</strain>
    </source>
</reference>
<dbReference type="SMART" id="SM00717">
    <property type="entry name" value="SANT"/>
    <property type="match status" value="2"/>
</dbReference>
<keyword evidence="4" id="KW-1185">Reference proteome</keyword>
<dbReference type="Pfam" id="PF13921">
    <property type="entry name" value="Myb_DNA-bind_6"/>
    <property type="match status" value="1"/>
</dbReference>
<evidence type="ECO:0000313" key="4">
    <source>
        <dbReference type="Proteomes" id="UP000789739"/>
    </source>
</evidence>
<dbReference type="InterPro" id="IPR050560">
    <property type="entry name" value="MYB_TF"/>
</dbReference>
<accession>A0A9N9CTG3</accession>
<comment type="caution">
    <text evidence="3">The sequence shown here is derived from an EMBL/GenBank/DDBJ whole genome shotgun (WGS) entry which is preliminary data.</text>
</comment>
<dbReference type="PANTHER" id="PTHR45614">
    <property type="entry name" value="MYB PROTEIN-RELATED"/>
    <property type="match status" value="1"/>
</dbReference>
<feature type="domain" description="HTH myb-type" evidence="2">
    <location>
        <begin position="63"/>
        <end position="105"/>
    </location>
</feature>
<proteinExistence type="predicted"/>
<feature type="domain" description="Myb-like" evidence="1">
    <location>
        <begin position="51"/>
        <end position="101"/>
    </location>
</feature>
<dbReference type="OrthoDB" id="2143914at2759"/>
<dbReference type="SUPFAM" id="SSF46689">
    <property type="entry name" value="Homeodomain-like"/>
    <property type="match status" value="1"/>
</dbReference>
<dbReference type="PROSITE" id="PS51294">
    <property type="entry name" value="HTH_MYB"/>
    <property type="match status" value="2"/>
</dbReference>
<dbReference type="PANTHER" id="PTHR45614:SF25">
    <property type="entry name" value="MYB PROTEIN"/>
    <property type="match status" value="1"/>
</dbReference>
<dbReference type="GO" id="GO:0000981">
    <property type="term" value="F:DNA-binding transcription factor activity, RNA polymerase II-specific"/>
    <property type="evidence" value="ECO:0007669"/>
    <property type="project" value="TreeGrafter"/>
</dbReference>
<evidence type="ECO:0000259" key="2">
    <source>
        <dbReference type="PROSITE" id="PS51294"/>
    </source>
</evidence>
<dbReference type="InterPro" id="IPR001005">
    <property type="entry name" value="SANT/Myb"/>
</dbReference>
<evidence type="ECO:0000313" key="3">
    <source>
        <dbReference type="EMBL" id="CAG8613325.1"/>
    </source>
</evidence>
<dbReference type="InterPro" id="IPR009057">
    <property type="entry name" value="Homeodomain-like_sf"/>
</dbReference>
<dbReference type="GO" id="GO:0000978">
    <property type="term" value="F:RNA polymerase II cis-regulatory region sequence-specific DNA binding"/>
    <property type="evidence" value="ECO:0007669"/>
    <property type="project" value="TreeGrafter"/>
</dbReference>
<dbReference type="Gene3D" id="1.10.10.60">
    <property type="entry name" value="Homeodomain-like"/>
    <property type="match status" value="2"/>
</dbReference>
<dbReference type="EMBL" id="CAJVPI010001449">
    <property type="protein sequence ID" value="CAG8613325.1"/>
    <property type="molecule type" value="Genomic_DNA"/>
</dbReference>
<dbReference type="Proteomes" id="UP000789739">
    <property type="component" value="Unassembled WGS sequence"/>
</dbReference>
<sequence length="118" mass="14164">MDFTERNWCLQEDIIVTEFYNTHGSAWVSLSRSLRTKTAKQCFGRWNSALSPQINMTPLTHIERDMLIELHRTHGSRWIRIASKIPGRTPRMIKYSWYQMKEEEENIRNQMSIHRLLN</sequence>
<gene>
    <name evidence="3" type="ORF">PBRASI_LOCUS8293</name>
</gene>
<dbReference type="Pfam" id="PF00249">
    <property type="entry name" value="Myb_DNA-binding"/>
    <property type="match status" value="1"/>
</dbReference>
<protein>
    <submittedName>
        <fullName evidence="3">4683_t:CDS:1</fullName>
    </submittedName>
</protein>
<dbReference type="AlphaFoldDB" id="A0A9N9CTG3"/>
<feature type="domain" description="Myb-like" evidence="1">
    <location>
        <begin position="1"/>
        <end position="50"/>
    </location>
</feature>
<evidence type="ECO:0000259" key="1">
    <source>
        <dbReference type="PROSITE" id="PS50090"/>
    </source>
</evidence>
<dbReference type="PROSITE" id="PS50090">
    <property type="entry name" value="MYB_LIKE"/>
    <property type="match status" value="2"/>
</dbReference>